<reference evidence="3 4" key="1">
    <citation type="journal article" date="2015" name="Genome Announc.">
        <title>Draft Genome of the Euendolithic (true boring) Cyanobacterium Mastigocoleus testarum strain BC008.</title>
        <authorList>
            <person name="Guida B.S."/>
            <person name="Garcia-Pichel F."/>
        </authorList>
    </citation>
    <scope>NUCLEOTIDE SEQUENCE [LARGE SCALE GENOMIC DNA]</scope>
    <source>
        <strain evidence="3 4">BC008</strain>
    </source>
</reference>
<evidence type="ECO:0000259" key="1">
    <source>
        <dbReference type="SMART" id="SM00474"/>
    </source>
</evidence>
<dbReference type="SUPFAM" id="SSF53098">
    <property type="entry name" value="Ribonuclease H-like"/>
    <property type="match status" value="1"/>
</dbReference>
<dbReference type="CDD" id="cd06142">
    <property type="entry name" value="RNaseD_exo"/>
    <property type="match status" value="1"/>
</dbReference>
<dbReference type="InterPro" id="IPR012337">
    <property type="entry name" value="RNaseH-like_sf"/>
</dbReference>
<gene>
    <name evidence="2" type="ORF">BC008_11505</name>
    <name evidence="3" type="ORF">BC008_11980</name>
</gene>
<dbReference type="AlphaFoldDB" id="A0A0V7ZEP4"/>
<comment type="caution">
    <text evidence="3">The sequence shown here is derived from an EMBL/GenBank/DDBJ whole genome shotgun (WGS) entry which is preliminary data.</text>
</comment>
<dbReference type="OrthoDB" id="4224322at2"/>
<protein>
    <submittedName>
        <fullName evidence="3">Ribonuclease D</fullName>
    </submittedName>
</protein>
<proteinExistence type="predicted"/>
<dbReference type="PANTHER" id="PTHR47649">
    <property type="entry name" value="RIBONUCLEASE D"/>
    <property type="match status" value="1"/>
</dbReference>
<dbReference type="GO" id="GO:0008408">
    <property type="term" value="F:3'-5' exonuclease activity"/>
    <property type="evidence" value="ECO:0007669"/>
    <property type="project" value="InterPro"/>
</dbReference>
<dbReference type="GO" id="GO:0006139">
    <property type="term" value="P:nucleobase-containing compound metabolic process"/>
    <property type="evidence" value="ECO:0007669"/>
    <property type="project" value="InterPro"/>
</dbReference>
<name>A0A0V7ZEP4_9CYAN</name>
<accession>A0A0V7ZEP4</accession>
<dbReference type="InterPro" id="IPR002562">
    <property type="entry name" value="3'-5'_exonuclease_dom"/>
</dbReference>
<dbReference type="Gene3D" id="3.30.420.10">
    <property type="entry name" value="Ribonuclease H-like superfamily/Ribonuclease H"/>
    <property type="match status" value="1"/>
</dbReference>
<dbReference type="SMART" id="SM00474">
    <property type="entry name" value="35EXOc"/>
    <property type="match status" value="1"/>
</dbReference>
<keyword evidence="4" id="KW-1185">Reference proteome</keyword>
<evidence type="ECO:0000313" key="3">
    <source>
        <dbReference type="EMBL" id="KST63029.1"/>
    </source>
</evidence>
<dbReference type="EMBL" id="LMTZ01000147">
    <property type="protein sequence ID" value="KST62938.1"/>
    <property type="molecule type" value="Genomic_DNA"/>
</dbReference>
<dbReference type="Proteomes" id="UP000053372">
    <property type="component" value="Unassembled WGS sequence"/>
</dbReference>
<sequence length="209" mass="24026">MDLQDFQVCERDLDEATLSNYLQSEALAVDTETMGLLPHRDRLCLVQLCNEQGKVSVVRIAKGQTTAPNLKKLLEATNIVKIFHFARFDLATLRHYLNIQVQPVFCTKIASKLVRTYTPRHGLKELVMELEQVELDKSSQSSDWGNADNLSEAQLSYAANDVRYLVSLRQKLITRLQREERLELAQKCFECLPTIVTLDLLQFKDLFEH</sequence>
<dbReference type="GO" id="GO:0003676">
    <property type="term" value="F:nucleic acid binding"/>
    <property type="evidence" value="ECO:0007669"/>
    <property type="project" value="InterPro"/>
</dbReference>
<dbReference type="InterPro" id="IPR051086">
    <property type="entry name" value="RNase_D-like"/>
</dbReference>
<dbReference type="InterPro" id="IPR036397">
    <property type="entry name" value="RNaseH_sf"/>
</dbReference>
<evidence type="ECO:0000313" key="4">
    <source>
        <dbReference type="Proteomes" id="UP000053372"/>
    </source>
</evidence>
<dbReference type="EMBL" id="LMTZ01000145">
    <property type="protein sequence ID" value="KST63029.1"/>
    <property type="molecule type" value="Genomic_DNA"/>
</dbReference>
<dbReference type="RefSeq" id="WP_027845918.1">
    <property type="nucleotide sequence ID" value="NZ_LMTZ01000145.1"/>
</dbReference>
<feature type="domain" description="3'-5' exonuclease" evidence="1">
    <location>
        <begin position="6"/>
        <end position="177"/>
    </location>
</feature>
<organism evidence="3 4">
    <name type="scientific">Mastigocoleus testarum BC008</name>
    <dbReference type="NCBI Taxonomy" id="371196"/>
    <lineage>
        <taxon>Bacteria</taxon>
        <taxon>Bacillati</taxon>
        <taxon>Cyanobacteriota</taxon>
        <taxon>Cyanophyceae</taxon>
        <taxon>Nostocales</taxon>
        <taxon>Hapalosiphonaceae</taxon>
        <taxon>Mastigocoleus</taxon>
    </lineage>
</organism>
<evidence type="ECO:0000313" key="2">
    <source>
        <dbReference type="EMBL" id="KST62938.1"/>
    </source>
</evidence>
<dbReference type="Pfam" id="PF01612">
    <property type="entry name" value="DNA_pol_A_exo1"/>
    <property type="match status" value="1"/>
</dbReference>
<dbReference type="PANTHER" id="PTHR47649:SF1">
    <property type="entry name" value="RIBONUCLEASE D"/>
    <property type="match status" value="1"/>
</dbReference>